<comment type="caution">
    <text evidence="1">The sequence shown here is derived from an EMBL/GenBank/DDBJ whole genome shotgun (WGS) entry which is preliminary data.</text>
</comment>
<dbReference type="RefSeq" id="WP_169383190.1">
    <property type="nucleotide sequence ID" value="NZ_JAAXLA010000040.1"/>
</dbReference>
<protein>
    <recommendedName>
        <fullName evidence="3">ESAT-6-like protein</fullName>
    </recommendedName>
</protein>
<proteinExistence type="predicted"/>
<keyword evidence="2" id="KW-1185">Reference proteome</keyword>
<evidence type="ECO:0000313" key="2">
    <source>
        <dbReference type="Proteomes" id="UP000820669"/>
    </source>
</evidence>
<gene>
    <name evidence="1" type="ORF">HF526_20610</name>
</gene>
<dbReference type="InterPro" id="IPR036689">
    <property type="entry name" value="ESAT-6-like_sf"/>
</dbReference>
<dbReference type="Gene3D" id="1.10.287.1060">
    <property type="entry name" value="ESAT-6-like"/>
    <property type="match status" value="1"/>
</dbReference>
<evidence type="ECO:0008006" key="3">
    <source>
        <dbReference type="Google" id="ProtNLM"/>
    </source>
</evidence>
<dbReference type="Pfam" id="PF06013">
    <property type="entry name" value="WXG100"/>
    <property type="match status" value="1"/>
</dbReference>
<name>A0ABX1SDP7_9PSEU</name>
<dbReference type="EMBL" id="JAAXLA010000040">
    <property type="protein sequence ID" value="NMH99698.1"/>
    <property type="molecule type" value="Genomic_DNA"/>
</dbReference>
<dbReference type="Proteomes" id="UP000820669">
    <property type="component" value="Unassembled WGS sequence"/>
</dbReference>
<evidence type="ECO:0000313" key="1">
    <source>
        <dbReference type="EMBL" id="NMH99698.1"/>
    </source>
</evidence>
<dbReference type="SUPFAM" id="SSF140453">
    <property type="entry name" value="EsxAB dimer-like"/>
    <property type="match status" value="1"/>
</dbReference>
<accession>A0ABX1SDP7</accession>
<sequence length="114" mass="11495">MASSISAVDLAGLNRTAASQAEAVQAGRAQIQALISQGHTLAAGWQGQAATAFNSALDELGAQGQRLMSALDAMEQLMRSTEADFAATHGQTHQQAVALGHTVASAAPTGLPGL</sequence>
<reference evidence="1 2" key="1">
    <citation type="submission" date="2020-04" db="EMBL/GenBank/DDBJ databases">
        <authorList>
            <person name="Klaysubun C."/>
            <person name="Duangmal K."/>
            <person name="Lipun K."/>
        </authorList>
    </citation>
    <scope>NUCLEOTIDE SEQUENCE [LARGE SCALE GENOMIC DNA]</scope>
    <source>
        <strain evidence="1 2">K10HN5</strain>
    </source>
</reference>
<dbReference type="InterPro" id="IPR010310">
    <property type="entry name" value="T7SS_ESAT-6-like"/>
</dbReference>
<organism evidence="1 2">
    <name type="scientific">Pseudonocardia acidicola</name>
    <dbReference type="NCBI Taxonomy" id="2724939"/>
    <lineage>
        <taxon>Bacteria</taxon>
        <taxon>Bacillati</taxon>
        <taxon>Actinomycetota</taxon>
        <taxon>Actinomycetes</taxon>
        <taxon>Pseudonocardiales</taxon>
        <taxon>Pseudonocardiaceae</taxon>
        <taxon>Pseudonocardia</taxon>
    </lineage>
</organism>